<dbReference type="RefSeq" id="WP_147028842.1">
    <property type="nucleotide sequence ID" value="NZ_BJZU01000151.1"/>
</dbReference>
<evidence type="ECO:0000256" key="1">
    <source>
        <dbReference type="SAM" id="SignalP"/>
    </source>
</evidence>
<reference evidence="2 4" key="3">
    <citation type="submission" date="2019-07" db="EMBL/GenBank/DDBJ databases">
        <title>Whole genome shotgun sequence of Methylobacterium oxalidis NBRC 107715.</title>
        <authorList>
            <person name="Hosoyama A."/>
            <person name="Uohara A."/>
            <person name="Ohji S."/>
            <person name="Ichikawa N."/>
        </authorList>
    </citation>
    <scope>NUCLEOTIDE SEQUENCE [LARGE SCALE GENOMIC DNA]</scope>
    <source>
        <strain evidence="2 4">NBRC 107715</strain>
    </source>
</reference>
<name>A0A512JBN5_9HYPH</name>
<comment type="caution">
    <text evidence="2">The sequence shown here is derived from an EMBL/GenBank/DDBJ whole genome shotgun (WGS) entry which is preliminary data.</text>
</comment>
<accession>A0A512JBN5</accession>
<evidence type="ECO:0000313" key="5">
    <source>
        <dbReference type="Proteomes" id="UP001156856"/>
    </source>
</evidence>
<evidence type="ECO:0000313" key="4">
    <source>
        <dbReference type="Proteomes" id="UP000321960"/>
    </source>
</evidence>
<proteinExistence type="predicted"/>
<dbReference type="EMBL" id="BJZU01000151">
    <property type="protein sequence ID" value="GEP07382.1"/>
    <property type="molecule type" value="Genomic_DNA"/>
</dbReference>
<reference evidence="5" key="2">
    <citation type="journal article" date="2019" name="Int. J. Syst. Evol. Microbiol.">
        <title>The Global Catalogue of Microorganisms (GCM) 10K type strain sequencing project: providing services to taxonomists for standard genome sequencing and annotation.</title>
        <authorList>
            <consortium name="The Broad Institute Genomics Platform"/>
            <consortium name="The Broad Institute Genome Sequencing Center for Infectious Disease"/>
            <person name="Wu L."/>
            <person name="Ma J."/>
        </authorList>
    </citation>
    <scope>NUCLEOTIDE SEQUENCE [LARGE SCALE GENOMIC DNA]</scope>
    <source>
        <strain evidence="5">NBRC 107715</strain>
    </source>
</reference>
<dbReference type="Proteomes" id="UP001156856">
    <property type="component" value="Unassembled WGS sequence"/>
</dbReference>
<sequence length="123" mass="13481">MIFVAGASAGLVLNAASALAQQGFPPTLTCTIKQHAYETAGRIVRTKDDGSYLIDFRRGEIRQRLGSTEVRYSYRVSPRSIPRDTAIELLGNDAALTIIRRGRRTTFSLARLNPPNLEAGTCE</sequence>
<dbReference type="AlphaFoldDB" id="A0A512JBN5"/>
<feature type="signal peptide" evidence="1">
    <location>
        <begin position="1"/>
        <end position="20"/>
    </location>
</feature>
<dbReference type="OrthoDB" id="8008142at2"/>
<dbReference type="Proteomes" id="UP000321960">
    <property type="component" value="Unassembled WGS sequence"/>
</dbReference>
<keyword evidence="1" id="KW-0732">Signal</keyword>
<dbReference type="EMBL" id="BSPK01000116">
    <property type="protein sequence ID" value="GLS67673.1"/>
    <property type="molecule type" value="Genomic_DNA"/>
</dbReference>
<gene>
    <name evidence="3" type="ORF">GCM10007888_60580</name>
    <name evidence="2" type="ORF">MOX02_54200</name>
</gene>
<organism evidence="2 4">
    <name type="scientific">Methylobacterium oxalidis</name>
    <dbReference type="NCBI Taxonomy" id="944322"/>
    <lineage>
        <taxon>Bacteria</taxon>
        <taxon>Pseudomonadati</taxon>
        <taxon>Pseudomonadota</taxon>
        <taxon>Alphaproteobacteria</taxon>
        <taxon>Hyphomicrobiales</taxon>
        <taxon>Methylobacteriaceae</taxon>
        <taxon>Methylobacterium</taxon>
    </lineage>
</organism>
<keyword evidence="5" id="KW-1185">Reference proteome</keyword>
<evidence type="ECO:0000313" key="3">
    <source>
        <dbReference type="EMBL" id="GLS67673.1"/>
    </source>
</evidence>
<reference evidence="3" key="4">
    <citation type="submission" date="2023-01" db="EMBL/GenBank/DDBJ databases">
        <title>Draft genome sequence of Methylobacterium oxalidis strain NBRC 107715.</title>
        <authorList>
            <person name="Sun Q."/>
            <person name="Mori K."/>
        </authorList>
    </citation>
    <scope>NUCLEOTIDE SEQUENCE</scope>
    <source>
        <strain evidence="3">NBRC 107715</strain>
    </source>
</reference>
<feature type="chain" id="PRO_5021841279" evidence="1">
    <location>
        <begin position="21"/>
        <end position="123"/>
    </location>
</feature>
<reference evidence="3" key="1">
    <citation type="journal article" date="2014" name="Int. J. Syst. Evol. Microbiol.">
        <title>Complete genome of a new Firmicutes species belonging to the dominant human colonic microbiota ('Ruminococcus bicirculans') reveals two chromosomes and a selective capacity to utilize plant glucans.</title>
        <authorList>
            <consortium name="NISC Comparative Sequencing Program"/>
            <person name="Wegmann U."/>
            <person name="Louis P."/>
            <person name="Goesmann A."/>
            <person name="Henrissat B."/>
            <person name="Duncan S.H."/>
            <person name="Flint H.J."/>
        </authorList>
    </citation>
    <scope>NUCLEOTIDE SEQUENCE</scope>
    <source>
        <strain evidence="3">NBRC 107715</strain>
    </source>
</reference>
<protein>
    <submittedName>
        <fullName evidence="2">Uncharacterized protein</fullName>
    </submittedName>
</protein>
<evidence type="ECO:0000313" key="2">
    <source>
        <dbReference type="EMBL" id="GEP07382.1"/>
    </source>
</evidence>